<dbReference type="Proteomes" id="UP000016487">
    <property type="component" value="Unassembled WGS sequence"/>
</dbReference>
<evidence type="ECO:0000313" key="3">
    <source>
        <dbReference type="EMBL" id="KAF7770136.1"/>
    </source>
</evidence>
<dbReference type="Pfam" id="PF00571">
    <property type="entry name" value="CBS"/>
    <property type="match status" value="2"/>
</dbReference>
<organism evidence="3 4">
    <name type="scientific">Pseudoalteromonas citrea</name>
    <dbReference type="NCBI Taxonomy" id="43655"/>
    <lineage>
        <taxon>Bacteria</taxon>
        <taxon>Pseudomonadati</taxon>
        <taxon>Pseudomonadota</taxon>
        <taxon>Gammaproteobacteria</taxon>
        <taxon>Alteromonadales</taxon>
        <taxon>Pseudoalteromonadaceae</taxon>
        <taxon>Pseudoalteromonas</taxon>
    </lineage>
</organism>
<dbReference type="AlphaFoldDB" id="A0AAD4AI92"/>
<evidence type="ECO:0000259" key="2">
    <source>
        <dbReference type="PROSITE" id="PS51371"/>
    </source>
</evidence>
<comment type="caution">
    <text evidence="3">The sequence shown here is derived from an EMBL/GenBank/DDBJ whole genome shotgun (WGS) entry which is preliminary data.</text>
</comment>
<reference evidence="3" key="1">
    <citation type="journal article" date="2012" name="J. Bacteriol.">
        <title>Genome sequences of type strains of seven species of the marine bacterium Pseudoalteromonas.</title>
        <authorList>
            <person name="Xie B.B."/>
            <person name="Shu Y.L."/>
            <person name="Qin Q.L."/>
            <person name="Rong J.C."/>
            <person name="Zhang X.Y."/>
            <person name="Chen X.L."/>
            <person name="Shi M."/>
            <person name="He H.L."/>
            <person name="Zhou B.C."/>
            <person name="Zhang Y.Z."/>
        </authorList>
    </citation>
    <scope>NUCLEOTIDE SEQUENCE</scope>
    <source>
        <strain evidence="3">DSM 8771</strain>
    </source>
</reference>
<gene>
    <name evidence="3" type="ORF">PCIT_a3104</name>
</gene>
<reference evidence="3" key="2">
    <citation type="submission" date="2015-03" db="EMBL/GenBank/DDBJ databases">
        <title>Genome sequence of Pseudoalteromonas citrea.</title>
        <authorList>
            <person name="Xie B.-B."/>
            <person name="Rong J.-C."/>
            <person name="Qin Q.-L."/>
            <person name="Zhang Y.-Z."/>
        </authorList>
    </citation>
    <scope>NUCLEOTIDE SEQUENCE</scope>
    <source>
        <strain evidence="3">DSM 8771</strain>
    </source>
</reference>
<dbReference type="PROSITE" id="PS51371">
    <property type="entry name" value="CBS"/>
    <property type="match status" value="1"/>
</dbReference>
<feature type="domain" description="CBS" evidence="2">
    <location>
        <begin position="121"/>
        <end position="183"/>
    </location>
</feature>
<protein>
    <recommendedName>
        <fullName evidence="2">CBS domain-containing protein</fullName>
    </recommendedName>
</protein>
<keyword evidence="1" id="KW-0129">CBS domain</keyword>
<evidence type="ECO:0000256" key="1">
    <source>
        <dbReference type="PROSITE-ProRule" id="PRU00703"/>
    </source>
</evidence>
<evidence type="ECO:0000313" key="4">
    <source>
        <dbReference type="Proteomes" id="UP000016487"/>
    </source>
</evidence>
<name>A0AAD4AI92_9GAMM</name>
<dbReference type="Gene3D" id="3.10.580.10">
    <property type="entry name" value="CBS-domain"/>
    <property type="match status" value="1"/>
</dbReference>
<dbReference type="SUPFAM" id="SSF54631">
    <property type="entry name" value="CBS-domain pair"/>
    <property type="match status" value="1"/>
</dbReference>
<dbReference type="InterPro" id="IPR000644">
    <property type="entry name" value="CBS_dom"/>
</dbReference>
<dbReference type="EMBL" id="AHBZ03000021">
    <property type="protein sequence ID" value="KAF7770136.1"/>
    <property type="molecule type" value="Genomic_DNA"/>
</dbReference>
<proteinExistence type="predicted"/>
<sequence>MLLEVKGVSMGEYTKLDTVKLEGVYQFCDQFDSQRLELSSDATTVITDFTRRVPQVVLKDVDIDHALYMMVNGHVRSKMVVDHDDTFLGVINSKDLTGRKVLSVAQQRNQARSDLTVEDLMISKSDLHAMPYAMVQLAKIGDVLETLKDLGHQHVLLIDNKGVLRGMISASDIARALHIPVNILQKAHSFKDIFSIIHEHQEMTA</sequence>
<accession>A0AAD4AI92</accession>
<dbReference type="InterPro" id="IPR046342">
    <property type="entry name" value="CBS_dom_sf"/>
</dbReference>